<sequence length="493" mass="55086">MEGHLRLVGTVSLKVHPIGRSSSILCSSYRHRRNTSLDCLGKGLASAVAALALLSSNSLAESRIDPIRYACEDVDRYYSGVHRTDGVDLMRELNSVVSDHRSLPYKEVWEALKILDSADVDDPEASSEVIEIYSLRAVSKRLAGKPEGWNREHLWPRSYGLVDSPSLTDLHNIRPADVNVNSSRGNKYYGECVTNSMYCLKPANKEAAPDTETDRERWAPPVQVRGDIARSLMYMAVCYGFQQPGGIPNLQLSDSPSIENREMGLLSALLKWNEIDPPSREERLRNDRICRLYQHNRNPFVDHPEYANLIWNHIDKVNRLASHTSVKAWMNEFHYNNKGKDCNEFVEIIASSSTDASRLHLILYNGANGKMYKKLSLVDEIFNVRNLGAGFSMYTAYLPLQNGPRDGMALVSVNDGDVVEVVQFLSYEGIVKACDGPAMDIESVDVKVYETEESSELDSLGLTGEETGGFEWTKFIGKATPGRPNAGQRFVAT</sequence>
<protein>
    <submittedName>
        <fullName evidence="3">Uncharacterized protein</fullName>
    </submittedName>
</protein>
<proteinExistence type="predicted"/>
<dbReference type="Pfam" id="PF04231">
    <property type="entry name" value="Endonuclease_1"/>
    <property type="match status" value="1"/>
</dbReference>
<organism evidence="3 4">
    <name type="scientific">Acorus calamus</name>
    <name type="common">Sweet flag</name>
    <dbReference type="NCBI Taxonomy" id="4465"/>
    <lineage>
        <taxon>Eukaryota</taxon>
        <taxon>Viridiplantae</taxon>
        <taxon>Streptophyta</taxon>
        <taxon>Embryophyta</taxon>
        <taxon>Tracheophyta</taxon>
        <taxon>Spermatophyta</taxon>
        <taxon>Magnoliopsida</taxon>
        <taxon>Liliopsida</taxon>
        <taxon>Acoraceae</taxon>
        <taxon>Acorus</taxon>
    </lineage>
</organism>
<dbReference type="GO" id="GO:0004518">
    <property type="term" value="F:nuclease activity"/>
    <property type="evidence" value="ECO:0007669"/>
    <property type="project" value="UniProtKB-KW"/>
</dbReference>
<keyword evidence="4" id="KW-1185">Reference proteome</keyword>
<dbReference type="Proteomes" id="UP001180020">
    <property type="component" value="Unassembled WGS sequence"/>
</dbReference>
<name>A0AAV9F028_ACOCL</name>
<dbReference type="GO" id="GO:0016787">
    <property type="term" value="F:hydrolase activity"/>
    <property type="evidence" value="ECO:0007669"/>
    <property type="project" value="UniProtKB-KW"/>
</dbReference>
<evidence type="ECO:0000256" key="2">
    <source>
        <dbReference type="ARBA" id="ARBA00022801"/>
    </source>
</evidence>
<comment type="caution">
    <text evidence="3">The sequence shown here is derived from an EMBL/GenBank/DDBJ whole genome shotgun (WGS) entry which is preliminary data.</text>
</comment>
<gene>
    <name evidence="3" type="ORF">QJS10_CPA05g02359</name>
</gene>
<keyword evidence="1" id="KW-0540">Nuclease</keyword>
<keyword evidence="2" id="KW-0378">Hydrolase</keyword>
<accession>A0AAV9F028</accession>
<dbReference type="PANTHER" id="PTHR33607">
    <property type="entry name" value="ENDONUCLEASE-1"/>
    <property type="match status" value="1"/>
</dbReference>
<dbReference type="SUPFAM" id="SSF54060">
    <property type="entry name" value="His-Me finger endonucleases"/>
    <property type="match status" value="1"/>
</dbReference>
<dbReference type="AlphaFoldDB" id="A0AAV9F028"/>
<evidence type="ECO:0000256" key="1">
    <source>
        <dbReference type="ARBA" id="ARBA00022722"/>
    </source>
</evidence>
<dbReference type="EMBL" id="JAUJYO010000005">
    <property type="protein sequence ID" value="KAK1317678.1"/>
    <property type="molecule type" value="Genomic_DNA"/>
</dbReference>
<dbReference type="InterPro" id="IPR007346">
    <property type="entry name" value="Endonuclease-I"/>
</dbReference>
<reference evidence="3" key="1">
    <citation type="journal article" date="2023" name="Nat. Commun.">
        <title>Diploid and tetraploid genomes of Acorus and the evolution of monocots.</title>
        <authorList>
            <person name="Ma L."/>
            <person name="Liu K.W."/>
            <person name="Li Z."/>
            <person name="Hsiao Y.Y."/>
            <person name="Qi Y."/>
            <person name="Fu T."/>
            <person name="Tang G.D."/>
            <person name="Zhang D."/>
            <person name="Sun W.H."/>
            <person name="Liu D.K."/>
            <person name="Li Y."/>
            <person name="Chen G.Z."/>
            <person name="Liu X.D."/>
            <person name="Liao X.Y."/>
            <person name="Jiang Y.T."/>
            <person name="Yu X."/>
            <person name="Hao Y."/>
            <person name="Huang J."/>
            <person name="Zhao X.W."/>
            <person name="Ke S."/>
            <person name="Chen Y.Y."/>
            <person name="Wu W.L."/>
            <person name="Hsu J.L."/>
            <person name="Lin Y.F."/>
            <person name="Huang M.D."/>
            <person name="Li C.Y."/>
            <person name="Huang L."/>
            <person name="Wang Z.W."/>
            <person name="Zhao X."/>
            <person name="Zhong W.Y."/>
            <person name="Peng D.H."/>
            <person name="Ahmad S."/>
            <person name="Lan S."/>
            <person name="Zhang J.S."/>
            <person name="Tsai W.C."/>
            <person name="Van de Peer Y."/>
            <person name="Liu Z.J."/>
        </authorList>
    </citation>
    <scope>NUCLEOTIDE SEQUENCE</scope>
    <source>
        <strain evidence="3">CP</strain>
    </source>
</reference>
<dbReference type="PANTHER" id="PTHR33607:SF2">
    <property type="entry name" value="ENDONUCLEASE-1"/>
    <property type="match status" value="1"/>
</dbReference>
<reference evidence="3" key="2">
    <citation type="submission" date="2023-06" db="EMBL/GenBank/DDBJ databases">
        <authorList>
            <person name="Ma L."/>
            <person name="Liu K.-W."/>
            <person name="Li Z."/>
            <person name="Hsiao Y.-Y."/>
            <person name="Qi Y."/>
            <person name="Fu T."/>
            <person name="Tang G."/>
            <person name="Zhang D."/>
            <person name="Sun W.-H."/>
            <person name="Liu D.-K."/>
            <person name="Li Y."/>
            <person name="Chen G.-Z."/>
            <person name="Liu X.-D."/>
            <person name="Liao X.-Y."/>
            <person name="Jiang Y.-T."/>
            <person name="Yu X."/>
            <person name="Hao Y."/>
            <person name="Huang J."/>
            <person name="Zhao X.-W."/>
            <person name="Ke S."/>
            <person name="Chen Y.-Y."/>
            <person name="Wu W.-L."/>
            <person name="Hsu J.-L."/>
            <person name="Lin Y.-F."/>
            <person name="Huang M.-D."/>
            <person name="Li C.-Y."/>
            <person name="Huang L."/>
            <person name="Wang Z.-W."/>
            <person name="Zhao X."/>
            <person name="Zhong W.-Y."/>
            <person name="Peng D.-H."/>
            <person name="Ahmad S."/>
            <person name="Lan S."/>
            <person name="Zhang J.-S."/>
            <person name="Tsai W.-C."/>
            <person name="Van De Peer Y."/>
            <person name="Liu Z.-J."/>
        </authorList>
    </citation>
    <scope>NUCLEOTIDE SEQUENCE</scope>
    <source>
        <strain evidence="3">CP</strain>
        <tissue evidence="3">Leaves</tissue>
    </source>
</reference>
<evidence type="ECO:0000313" key="4">
    <source>
        <dbReference type="Proteomes" id="UP001180020"/>
    </source>
</evidence>
<evidence type="ECO:0000313" key="3">
    <source>
        <dbReference type="EMBL" id="KAK1317678.1"/>
    </source>
</evidence>
<dbReference type="InterPro" id="IPR044925">
    <property type="entry name" value="His-Me_finger_sf"/>
</dbReference>